<gene>
    <name evidence="1" type="ORF">F955_00100</name>
</gene>
<reference evidence="1 2" key="1">
    <citation type="submission" date="2013-02" db="EMBL/GenBank/DDBJ databases">
        <title>The Genome Sequence of Acinetobacter schindleri CIP 107287.</title>
        <authorList>
            <consortium name="The Broad Institute Genome Sequencing Platform"/>
            <consortium name="The Broad Institute Genome Sequencing Center for Infectious Disease"/>
            <person name="Cerqueira G."/>
            <person name="Feldgarden M."/>
            <person name="Courvalin P."/>
            <person name="Perichon B."/>
            <person name="Grillot-Courvalin C."/>
            <person name="Clermont D."/>
            <person name="Rocha E."/>
            <person name="Yoon E.-J."/>
            <person name="Nemec A."/>
            <person name="Walker B."/>
            <person name="Young S.K."/>
            <person name="Zeng Q."/>
            <person name="Gargeya S."/>
            <person name="Fitzgerald M."/>
            <person name="Haas B."/>
            <person name="Abouelleil A."/>
            <person name="Alvarado L."/>
            <person name="Arachchi H.M."/>
            <person name="Berlin A.M."/>
            <person name="Chapman S.B."/>
            <person name="Dewar J."/>
            <person name="Goldberg J."/>
            <person name="Griggs A."/>
            <person name="Gujja S."/>
            <person name="Hansen M."/>
            <person name="Howarth C."/>
            <person name="Imamovic A."/>
            <person name="Larimer J."/>
            <person name="McCowan C."/>
            <person name="Murphy C."/>
            <person name="Neiman D."/>
            <person name="Pearson M."/>
            <person name="Priest M."/>
            <person name="Roberts A."/>
            <person name="Saif S."/>
            <person name="Shea T."/>
            <person name="Sisk P."/>
            <person name="Sykes S."/>
            <person name="Wortman J."/>
            <person name="Nusbaum C."/>
            <person name="Birren B."/>
        </authorList>
    </citation>
    <scope>NUCLEOTIDE SEQUENCE [LARGE SCALE GENOMIC DNA]</scope>
    <source>
        <strain evidence="1 2">CIP 107287</strain>
    </source>
</reference>
<protein>
    <submittedName>
        <fullName evidence="1">Uncharacterized protein</fullName>
    </submittedName>
</protein>
<dbReference type="AlphaFoldDB" id="N9APK1"/>
<comment type="caution">
    <text evidence="1">The sequence shown here is derived from an EMBL/GenBank/DDBJ whole genome shotgun (WGS) entry which is preliminary data.</text>
</comment>
<dbReference type="PATRIC" id="fig|1217988.3.peg.95"/>
<sequence length="93" mass="10506">MAVTAAQQKDINKILKKYPDSCSVCKGHFDDDELIYTVFGYDKLQRMQVVSGCCIDKVARPVLLGLCGCYDPDDINNLMKDHPLASQFFEKEL</sequence>
<dbReference type="HOGENOM" id="CLU_2436942_0_0_6"/>
<evidence type="ECO:0000313" key="1">
    <source>
        <dbReference type="EMBL" id="ENV45953.1"/>
    </source>
</evidence>
<dbReference type="Proteomes" id="UP000018440">
    <property type="component" value="Unassembled WGS sequence"/>
</dbReference>
<dbReference type="RefSeq" id="WP_004897311.1">
    <property type="nucleotide sequence ID" value="NZ_KB849586.1"/>
</dbReference>
<accession>N9APK1</accession>
<evidence type="ECO:0000313" key="2">
    <source>
        <dbReference type="Proteomes" id="UP000018440"/>
    </source>
</evidence>
<dbReference type="EMBL" id="APPQ01000010">
    <property type="protein sequence ID" value="ENV45953.1"/>
    <property type="molecule type" value="Genomic_DNA"/>
</dbReference>
<proteinExistence type="predicted"/>
<name>N9APK1_9GAMM</name>
<organism evidence="1 2">
    <name type="scientific">Acinetobacter schindleri CIP 107287</name>
    <dbReference type="NCBI Taxonomy" id="1217988"/>
    <lineage>
        <taxon>Bacteria</taxon>
        <taxon>Pseudomonadati</taxon>
        <taxon>Pseudomonadota</taxon>
        <taxon>Gammaproteobacteria</taxon>
        <taxon>Moraxellales</taxon>
        <taxon>Moraxellaceae</taxon>
        <taxon>Acinetobacter</taxon>
    </lineage>
</organism>